<dbReference type="GeneTree" id="ENSGT00730000113804"/>
<organism evidence="7 8">
    <name type="scientific">Taeniopygia guttata</name>
    <name type="common">Zebra finch</name>
    <name type="synonym">Poephila guttata</name>
    <dbReference type="NCBI Taxonomy" id="59729"/>
    <lineage>
        <taxon>Eukaryota</taxon>
        <taxon>Metazoa</taxon>
        <taxon>Chordata</taxon>
        <taxon>Craniata</taxon>
        <taxon>Vertebrata</taxon>
        <taxon>Euteleostomi</taxon>
        <taxon>Archelosauria</taxon>
        <taxon>Archosauria</taxon>
        <taxon>Dinosauria</taxon>
        <taxon>Saurischia</taxon>
        <taxon>Theropoda</taxon>
        <taxon>Coelurosauria</taxon>
        <taxon>Aves</taxon>
        <taxon>Neognathae</taxon>
        <taxon>Neoaves</taxon>
        <taxon>Telluraves</taxon>
        <taxon>Australaves</taxon>
        <taxon>Passeriformes</taxon>
        <taxon>Passeroidea</taxon>
        <taxon>Estrildidae</taxon>
        <taxon>Estrildinae</taxon>
        <taxon>Taeniopygia</taxon>
    </lineage>
</organism>
<dbReference type="GO" id="GO:0016779">
    <property type="term" value="F:nucleotidyltransferase activity"/>
    <property type="evidence" value="ECO:0007669"/>
    <property type="project" value="UniProtKB-KW"/>
</dbReference>
<dbReference type="Gene3D" id="2.30.30.850">
    <property type="match status" value="1"/>
</dbReference>
<keyword evidence="3" id="KW-0540">Nuclease</keyword>
<keyword evidence="8" id="KW-1185">Reference proteome</keyword>
<dbReference type="Proteomes" id="UP000007754">
    <property type="component" value="Unplaced"/>
</dbReference>
<dbReference type="InterPro" id="IPR040643">
    <property type="entry name" value="MLVIN_C"/>
</dbReference>
<evidence type="ECO:0000256" key="3">
    <source>
        <dbReference type="ARBA" id="ARBA00022722"/>
    </source>
</evidence>
<keyword evidence="1" id="KW-0808">Transferase</keyword>
<name>A0A674H5E8_TAEGU</name>
<evidence type="ECO:0000256" key="2">
    <source>
        <dbReference type="ARBA" id="ARBA00022695"/>
    </source>
</evidence>
<dbReference type="Ensembl" id="ENSTGUT00000029096.1">
    <property type="protein sequence ID" value="ENSTGUP00000030040.1"/>
    <property type="gene ID" value="ENSTGUG00000019324.1"/>
</dbReference>
<evidence type="ECO:0000259" key="6">
    <source>
        <dbReference type="Pfam" id="PF18697"/>
    </source>
</evidence>
<keyword evidence="2" id="KW-0548">Nucleotidyltransferase</keyword>
<reference evidence="7" key="1">
    <citation type="submission" date="2025-08" db="UniProtKB">
        <authorList>
            <consortium name="Ensembl"/>
        </authorList>
    </citation>
    <scope>IDENTIFICATION</scope>
</reference>
<dbReference type="GO" id="GO:0004519">
    <property type="term" value="F:endonuclease activity"/>
    <property type="evidence" value="ECO:0007669"/>
    <property type="project" value="UniProtKB-KW"/>
</dbReference>
<dbReference type="AlphaFoldDB" id="A0A674H5E8"/>
<keyword evidence="5" id="KW-0378">Hydrolase</keyword>
<proteinExistence type="predicted"/>
<evidence type="ECO:0000256" key="5">
    <source>
        <dbReference type="ARBA" id="ARBA00022801"/>
    </source>
</evidence>
<evidence type="ECO:0000313" key="8">
    <source>
        <dbReference type="Proteomes" id="UP000007754"/>
    </source>
</evidence>
<dbReference type="InParanoid" id="A0A674H5E8"/>
<evidence type="ECO:0000313" key="7">
    <source>
        <dbReference type="Ensembl" id="ENSTGUP00000030040.1"/>
    </source>
</evidence>
<reference evidence="7" key="2">
    <citation type="submission" date="2025-09" db="UniProtKB">
        <authorList>
            <consortium name="Ensembl"/>
        </authorList>
    </citation>
    <scope>IDENTIFICATION</scope>
</reference>
<dbReference type="Pfam" id="PF18697">
    <property type="entry name" value="MLVIN_C"/>
    <property type="match status" value="1"/>
</dbReference>
<evidence type="ECO:0000256" key="4">
    <source>
        <dbReference type="ARBA" id="ARBA00022759"/>
    </source>
</evidence>
<dbReference type="GO" id="GO:0016787">
    <property type="term" value="F:hydrolase activity"/>
    <property type="evidence" value="ECO:0007669"/>
    <property type="project" value="UniProtKB-KW"/>
</dbReference>
<protein>
    <recommendedName>
        <fullName evidence="6">Murine leukemia virus integrase C-terminal domain-containing protein</fullName>
    </recommendedName>
</protein>
<sequence length="115" mass="13279">FSEPDPEDCVIDEYVSQLAEHRNQLWEHGLIVQRPPLDLKIHKVKPGDWILIKVWKEETLKPNWEGPCLVLLTTETAVRTAERGWTHASRIKGPVTRPHWKVISTPGDTKITLTR</sequence>
<evidence type="ECO:0000256" key="1">
    <source>
        <dbReference type="ARBA" id="ARBA00022679"/>
    </source>
</evidence>
<keyword evidence="4" id="KW-0255">Endonuclease</keyword>
<accession>A0A674H5E8</accession>
<feature type="domain" description="Murine leukemia virus integrase C-terminal" evidence="6">
    <location>
        <begin position="42"/>
        <end position="92"/>
    </location>
</feature>